<dbReference type="EMBL" id="KZ772841">
    <property type="protein sequence ID" value="PTQ28171.1"/>
    <property type="molecule type" value="Genomic_DNA"/>
</dbReference>
<evidence type="ECO:0000313" key="2">
    <source>
        <dbReference type="Proteomes" id="UP000244005"/>
    </source>
</evidence>
<proteinExistence type="predicted"/>
<dbReference type="Proteomes" id="UP000244005">
    <property type="component" value="Unassembled WGS sequence"/>
</dbReference>
<name>A0A2R6W2T8_MARPO</name>
<dbReference type="AlphaFoldDB" id="A0A2R6W2T8"/>
<keyword evidence="2" id="KW-1185">Reference proteome</keyword>
<organism evidence="1 2">
    <name type="scientific">Marchantia polymorpha</name>
    <name type="common">Common liverwort</name>
    <name type="synonym">Marchantia aquatica</name>
    <dbReference type="NCBI Taxonomy" id="3197"/>
    <lineage>
        <taxon>Eukaryota</taxon>
        <taxon>Viridiplantae</taxon>
        <taxon>Streptophyta</taxon>
        <taxon>Embryophyta</taxon>
        <taxon>Marchantiophyta</taxon>
        <taxon>Marchantiopsida</taxon>
        <taxon>Marchantiidae</taxon>
        <taxon>Marchantiales</taxon>
        <taxon>Marchantiaceae</taxon>
        <taxon>Marchantia</taxon>
    </lineage>
</organism>
<protein>
    <submittedName>
        <fullName evidence="1">Uncharacterized protein</fullName>
    </submittedName>
</protein>
<sequence>MRYVDEAYLDDGDMEDQARLRYQKKKQQMVKSNLLEKLLCPCKQDILISEFNSKDVEVSQHQNVEEQ</sequence>
<gene>
    <name evidence="1" type="ORF">MARPO_0171s0013</name>
</gene>
<evidence type="ECO:0000313" key="1">
    <source>
        <dbReference type="EMBL" id="PTQ28171.1"/>
    </source>
</evidence>
<reference evidence="2" key="1">
    <citation type="journal article" date="2017" name="Cell">
        <title>Insights into land plant evolution garnered from the Marchantia polymorpha genome.</title>
        <authorList>
            <person name="Bowman J.L."/>
            <person name="Kohchi T."/>
            <person name="Yamato K.T."/>
            <person name="Jenkins J."/>
            <person name="Shu S."/>
            <person name="Ishizaki K."/>
            <person name="Yamaoka S."/>
            <person name="Nishihama R."/>
            <person name="Nakamura Y."/>
            <person name="Berger F."/>
            <person name="Adam C."/>
            <person name="Aki S.S."/>
            <person name="Althoff F."/>
            <person name="Araki T."/>
            <person name="Arteaga-Vazquez M.A."/>
            <person name="Balasubrmanian S."/>
            <person name="Barry K."/>
            <person name="Bauer D."/>
            <person name="Boehm C.R."/>
            <person name="Briginshaw L."/>
            <person name="Caballero-Perez J."/>
            <person name="Catarino B."/>
            <person name="Chen F."/>
            <person name="Chiyoda S."/>
            <person name="Chovatia M."/>
            <person name="Davies K.M."/>
            <person name="Delmans M."/>
            <person name="Demura T."/>
            <person name="Dierschke T."/>
            <person name="Dolan L."/>
            <person name="Dorantes-Acosta A.E."/>
            <person name="Eklund D.M."/>
            <person name="Florent S.N."/>
            <person name="Flores-Sandoval E."/>
            <person name="Fujiyama A."/>
            <person name="Fukuzawa H."/>
            <person name="Galik B."/>
            <person name="Grimanelli D."/>
            <person name="Grimwood J."/>
            <person name="Grossniklaus U."/>
            <person name="Hamada T."/>
            <person name="Haseloff J."/>
            <person name="Hetherington A.J."/>
            <person name="Higo A."/>
            <person name="Hirakawa Y."/>
            <person name="Hundley H.N."/>
            <person name="Ikeda Y."/>
            <person name="Inoue K."/>
            <person name="Inoue S.I."/>
            <person name="Ishida S."/>
            <person name="Jia Q."/>
            <person name="Kakita M."/>
            <person name="Kanazawa T."/>
            <person name="Kawai Y."/>
            <person name="Kawashima T."/>
            <person name="Kennedy M."/>
            <person name="Kinose K."/>
            <person name="Kinoshita T."/>
            <person name="Kohara Y."/>
            <person name="Koide E."/>
            <person name="Komatsu K."/>
            <person name="Kopischke S."/>
            <person name="Kubo M."/>
            <person name="Kyozuka J."/>
            <person name="Lagercrantz U."/>
            <person name="Lin S.S."/>
            <person name="Lindquist E."/>
            <person name="Lipzen A.M."/>
            <person name="Lu C.W."/>
            <person name="De Luna E."/>
            <person name="Martienssen R.A."/>
            <person name="Minamino N."/>
            <person name="Mizutani M."/>
            <person name="Mizutani M."/>
            <person name="Mochizuki N."/>
            <person name="Monte I."/>
            <person name="Mosher R."/>
            <person name="Nagasaki H."/>
            <person name="Nakagami H."/>
            <person name="Naramoto S."/>
            <person name="Nishitani K."/>
            <person name="Ohtani M."/>
            <person name="Okamoto T."/>
            <person name="Okumura M."/>
            <person name="Phillips J."/>
            <person name="Pollak B."/>
            <person name="Reinders A."/>
            <person name="Rovekamp M."/>
            <person name="Sano R."/>
            <person name="Sawa S."/>
            <person name="Schmid M.W."/>
            <person name="Shirakawa M."/>
            <person name="Solano R."/>
            <person name="Spunde A."/>
            <person name="Suetsugu N."/>
            <person name="Sugano S."/>
            <person name="Sugiyama A."/>
            <person name="Sun R."/>
            <person name="Suzuki Y."/>
            <person name="Takenaka M."/>
            <person name="Takezawa D."/>
            <person name="Tomogane H."/>
            <person name="Tsuzuki M."/>
            <person name="Ueda T."/>
            <person name="Umeda M."/>
            <person name="Ward J.M."/>
            <person name="Watanabe Y."/>
            <person name="Yazaki K."/>
            <person name="Yokoyama R."/>
            <person name="Yoshitake Y."/>
            <person name="Yotsui I."/>
            <person name="Zachgo S."/>
            <person name="Schmutz J."/>
        </authorList>
    </citation>
    <scope>NUCLEOTIDE SEQUENCE [LARGE SCALE GENOMIC DNA]</scope>
    <source>
        <strain evidence="2">Tak-1</strain>
    </source>
</reference>
<accession>A0A2R6W2T8</accession>
<dbReference type="Gramene" id="Mp5g06700.1">
    <property type="protein sequence ID" value="Mp5g06700.1.cds1"/>
    <property type="gene ID" value="Mp5g06700"/>
</dbReference>